<dbReference type="InterPro" id="IPR032129">
    <property type="entry name" value="DUF5056"/>
</dbReference>
<protein>
    <recommendedName>
        <fullName evidence="4">DUF5056 domain-containing protein</fullName>
    </recommendedName>
</protein>
<sequence>MVMEEIDNDKLLHDFFAENKQEIADNGFSQRVMHHLPSQSDWLARIPTALIVIIGTTLFVWLGGAEATLRNMQEVIANIDQKSFIIITIVLLYLGVKKICSLA</sequence>
<proteinExistence type="predicted"/>
<keyword evidence="1" id="KW-1133">Transmembrane helix</keyword>
<evidence type="ECO:0000313" key="2">
    <source>
        <dbReference type="EMBL" id="GCB34983.1"/>
    </source>
</evidence>
<accession>A0A401LU51</accession>
<name>A0A401LU51_9BACE</name>
<evidence type="ECO:0008006" key="4">
    <source>
        <dbReference type="Google" id="ProtNLM"/>
    </source>
</evidence>
<dbReference type="AlphaFoldDB" id="A0A401LU51"/>
<keyword evidence="1" id="KW-0812">Transmembrane</keyword>
<keyword evidence="3" id="KW-1185">Reference proteome</keyword>
<keyword evidence="1" id="KW-0472">Membrane</keyword>
<evidence type="ECO:0000313" key="3">
    <source>
        <dbReference type="Proteomes" id="UP000288079"/>
    </source>
</evidence>
<dbReference type="EMBL" id="BHWB01000004">
    <property type="protein sequence ID" value="GCB34983.1"/>
    <property type="molecule type" value="Genomic_DNA"/>
</dbReference>
<comment type="caution">
    <text evidence="2">The sequence shown here is derived from an EMBL/GenBank/DDBJ whole genome shotgun (WGS) entry which is preliminary data.</text>
</comment>
<gene>
    <name evidence="2" type="ORF">KGMB02408_19280</name>
</gene>
<evidence type="ECO:0000256" key="1">
    <source>
        <dbReference type="SAM" id="Phobius"/>
    </source>
</evidence>
<organism evidence="2 3">
    <name type="scientific">Bacteroides faecalis</name>
    <dbReference type="NCBI Taxonomy" id="2447885"/>
    <lineage>
        <taxon>Bacteria</taxon>
        <taxon>Pseudomonadati</taxon>
        <taxon>Bacteroidota</taxon>
        <taxon>Bacteroidia</taxon>
        <taxon>Bacteroidales</taxon>
        <taxon>Bacteroidaceae</taxon>
        <taxon>Bacteroides</taxon>
    </lineage>
</organism>
<dbReference type="Proteomes" id="UP000288079">
    <property type="component" value="Unassembled WGS sequence"/>
</dbReference>
<dbReference type="Pfam" id="PF16479">
    <property type="entry name" value="DUF5056"/>
    <property type="match status" value="1"/>
</dbReference>
<feature type="transmembrane region" description="Helical" evidence="1">
    <location>
        <begin position="42"/>
        <end position="63"/>
    </location>
</feature>
<reference evidence="2 3" key="1">
    <citation type="submission" date="2018-10" db="EMBL/GenBank/DDBJ databases">
        <title>Draft Genome Sequence of Bacteroides sp. KCTC 15687.</title>
        <authorList>
            <person name="Yu S.Y."/>
            <person name="Kim J.S."/>
            <person name="Oh B.S."/>
            <person name="Park S.H."/>
            <person name="Kang S.W."/>
            <person name="Park J.E."/>
            <person name="Choi S.H."/>
            <person name="Han K.I."/>
            <person name="Lee K.C."/>
            <person name="Eom M.K."/>
            <person name="Suh M.K."/>
            <person name="Lee D.H."/>
            <person name="Yoon H."/>
            <person name="Kim B."/>
            <person name="Yang S.J."/>
            <person name="Lee J.S."/>
            <person name="Lee J.H."/>
        </authorList>
    </citation>
    <scope>NUCLEOTIDE SEQUENCE [LARGE SCALE GENOMIC DNA]</scope>
    <source>
        <strain evidence="2 3">KCTC 15687</strain>
    </source>
</reference>